<reference evidence="3" key="1">
    <citation type="submission" date="2016-10" db="EMBL/GenBank/DDBJ databases">
        <authorList>
            <person name="Varghese N."/>
            <person name="Submissions S."/>
        </authorList>
    </citation>
    <scope>NUCLEOTIDE SEQUENCE [LARGE SCALE GENOMIC DNA]</scope>
    <source>
        <strain evidence="3">CGMCC 1.9127</strain>
    </source>
</reference>
<evidence type="ECO:0000313" key="3">
    <source>
        <dbReference type="Proteomes" id="UP000199297"/>
    </source>
</evidence>
<sequence>MPSLAMLFALFMLPGICLLATSLIVALIEKSQSALHSSH</sequence>
<feature type="transmembrane region" description="Helical" evidence="1">
    <location>
        <begin position="6"/>
        <end position="28"/>
    </location>
</feature>
<keyword evidence="3" id="KW-1185">Reference proteome</keyword>
<organism evidence="2 3">
    <name type="scientific">Colwellia chukchiensis</name>
    <dbReference type="NCBI Taxonomy" id="641665"/>
    <lineage>
        <taxon>Bacteria</taxon>
        <taxon>Pseudomonadati</taxon>
        <taxon>Pseudomonadota</taxon>
        <taxon>Gammaproteobacteria</taxon>
        <taxon>Alteromonadales</taxon>
        <taxon>Colwelliaceae</taxon>
        <taxon>Colwellia</taxon>
    </lineage>
</organism>
<name>A0A1H7RCZ1_9GAMM</name>
<evidence type="ECO:0000256" key="1">
    <source>
        <dbReference type="SAM" id="Phobius"/>
    </source>
</evidence>
<evidence type="ECO:0000313" key="2">
    <source>
        <dbReference type="EMBL" id="SEL57865.1"/>
    </source>
</evidence>
<dbReference type="Proteomes" id="UP000199297">
    <property type="component" value="Unassembled WGS sequence"/>
</dbReference>
<accession>A0A1H7RCZ1</accession>
<dbReference type="AlphaFoldDB" id="A0A1H7RCZ1"/>
<keyword evidence="1" id="KW-1133">Transmembrane helix</keyword>
<gene>
    <name evidence="2" type="ORF">SAMN05216262_11448</name>
</gene>
<keyword evidence="1" id="KW-0812">Transmembrane</keyword>
<proteinExistence type="predicted"/>
<dbReference type="EMBL" id="FOBI01000014">
    <property type="protein sequence ID" value="SEL57865.1"/>
    <property type="molecule type" value="Genomic_DNA"/>
</dbReference>
<keyword evidence="1" id="KW-0472">Membrane</keyword>
<protein>
    <submittedName>
        <fullName evidence="2">Uncharacterized protein</fullName>
    </submittedName>
</protein>